<reference evidence="1" key="1">
    <citation type="submission" date="2023-10" db="EMBL/GenBank/DDBJ databases">
        <authorList>
            <person name="Rodriguez Cubillos JULIANA M."/>
            <person name="De Vega J."/>
        </authorList>
    </citation>
    <scope>NUCLEOTIDE SEQUENCE</scope>
</reference>
<proteinExistence type="predicted"/>
<organism evidence="1 2">
    <name type="scientific">Trifolium pratense</name>
    <name type="common">Red clover</name>
    <dbReference type="NCBI Taxonomy" id="57577"/>
    <lineage>
        <taxon>Eukaryota</taxon>
        <taxon>Viridiplantae</taxon>
        <taxon>Streptophyta</taxon>
        <taxon>Embryophyta</taxon>
        <taxon>Tracheophyta</taxon>
        <taxon>Spermatophyta</taxon>
        <taxon>Magnoliopsida</taxon>
        <taxon>eudicotyledons</taxon>
        <taxon>Gunneridae</taxon>
        <taxon>Pentapetalae</taxon>
        <taxon>rosids</taxon>
        <taxon>fabids</taxon>
        <taxon>Fabales</taxon>
        <taxon>Fabaceae</taxon>
        <taxon>Papilionoideae</taxon>
        <taxon>50 kb inversion clade</taxon>
        <taxon>NPAAA clade</taxon>
        <taxon>Hologalegina</taxon>
        <taxon>IRL clade</taxon>
        <taxon>Trifolieae</taxon>
        <taxon>Trifolium</taxon>
    </lineage>
</organism>
<name>A0ACB0IXA4_TRIPR</name>
<protein>
    <submittedName>
        <fullName evidence="1">Uncharacterized protein</fullName>
    </submittedName>
</protein>
<gene>
    <name evidence="1" type="ORF">MILVUS5_LOCUS6811</name>
</gene>
<evidence type="ECO:0000313" key="1">
    <source>
        <dbReference type="EMBL" id="CAJ2636297.1"/>
    </source>
</evidence>
<dbReference type="Proteomes" id="UP001177021">
    <property type="component" value="Unassembled WGS sequence"/>
</dbReference>
<sequence>MSYLSVLVAFLAVITLTISQNINPNYYHQIHDGLISNQPPPTRQQLIYKSSWSQVQSPRGPNQHQPRHIPPPPQVPRHPPIQIPIPGIPNLQPRRPLRPPPKM</sequence>
<dbReference type="EMBL" id="CASHSV030000002">
    <property type="protein sequence ID" value="CAJ2636297.1"/>
    <property type="molecule type" value="Genomic_DNA"/>
</dbReference>
<accession>A0ACB0IXA4</accession>
<evidence type="ECO:0000313" key="2">
    <source>
        <dbReference type="Proteomes" id="UP001177021"/>
    </source>
</evidence>
<comment type="caution">
    <text evidence="1">The sequence shown here is derived from an EMBL/GenBank/DDBJ whole genome shotgun (WGS) entry which is preliminary data.</text>
</comment>
<keyword evidence="2" id="KW-1185">Reference proteome</keyword>